<name>X1JNS5_9ZZZZ</name>
<organism evidence="1">
    <name type="scientific">marine sediment metagenome</name>
    <dbReference type="NCBI Taxonomy" id="412755"/>
    <lineage>
        <taxon>unclassified sequences</taxon>
        <taxon>metagenomes</taxon>
        <taxon>ecological metagenomes</taxon>
    </lineage>
</organism>
<feature type="non-terminal residue" evidence="1">
    <location>
        <position position="30"/>
    </location>
</feature>
<protein>
    <submittedName>
        <fullName evidence="1">Uncharacterized protein</fullName>
    </submittedName>
</protein>
<sequence>MTRILIYLTAYINIYISLMDRGSQSASPER</sequence>
<reference evidence="1" key="1">
    <citation type="journal article" date="2014" name="Front. Microbiol.">
        <title>High frequency of phylogenetically diverse reductive dehalogenase-homologous genes in deep subseafloor sedimentary metagenomes.</title>
        <authorList>
            <person name="Kawai M."/>
            <person name="Futagami T."/>
            <person name="Toyoda A."/>
            <person name="Takaki Y."/>
            <person name="Nishi S."/>
            <person name="Hori S."/>
            <person name="Arai W."/>
            <person name="Tsubouchi T."/>
            <person name="Morono Y."/>
            <person name="Uchiyama I."/>
            <person name="Ito T."/>
            <person name="Fujiyama A."/>
            <person name="Inagaki F."/>
            <person name="Takami H."/>
        </authorList>
    </citation>
    <scope>NUCLEOTIDE SEQUENCE</scope>
    <source>
        <strain evidence="1">Expedition CK06-06</strain>
    </source>
</reference>
<accession>X1JNS5</accession>
<dbReference type="AlphaFoldDB" id="X1JNS5"/>
<comment type="caution">
    <text evidence="1">The sequence shown here is derived from an EMBL/GenBank/DDBJ whole genome shotgun (WGS) entry which is preliminary data.</text>
</comment>
<evidence type="ECO:0000313" key="1">
    <source>
        <dbReference type="EMBL" id="GAH83085.1"/>
    </source>
</evidence>
<gene>
    <name evidence="1" type="ORF">S03H2_68391</name>
</gene>
<proteinExistence type="predicted"/>
<dbReference type="EMBL" id="BARU01044956">
    <property type="protein sequence ID" value="GAH83085.1"/>
    <property type="molecule type" value="Genomic_DNA"/>
</dbReference>